<proteinExistence type="inferred from homology"/>
<evidence type="ECO:0000256" key="1">
    <source>
        <dbReference type="ARBA" id="ARBA00009451"/>
    </source>
</evidence>
<evidence type="ECO:0008006" key="8">
    <source>
        <dbReference type="Google" id="ProtNLM"/>
    </source>
</evidence>
<feature type="region of interest" description="Disordered" evidence="5">
    <location>
        <begin position="43"/>
        <end position="138"/>
    </location>
</feature>
<reference evidence="6" key="1">
    <citation type="journal article" date="2023" name="Mol. Phylogenet. Evol.">
        <title>Genome-scale phylogeny and comparative genomics of the fungal order Sordariales.</title>
        <authorList>
            <person name="Hensen N."/>
            <person name="Bonometti L."/>
            <person name="Westerberg I."/>
            <person name="Brannstrom I.O."/>
            <person name="Guillou S."/>
            <person name="Cros-Aarteil S."/>
            <person name="Calhoun S."/>
            <person name="Haridas S."/>
            <person name="Kuo A."/>
            <person name="Mondo S."/>
            <person name="Pangilinan J."/>
            <person name="Riley R."/>
            <person name="LaButti K."/>
            <person name="Andreopoulos B."/>
            <person name="Lipzen A."/>
            <person name="Chen C."/>
            <person name="Yan M."/>
            <person name="Daum C."/>
            <person name="Ng V."/>
            <person name="Clum A."/>
            <person name="Steindorff A."/>
            <person name="Ohm R.A."/>
            <person name="Martin F."/>
            <person name="Silar P."/>
            <person name="Natvig D.O."/>
            <person name="Lalanne C."/>
            <person name="Gautier V."/>
            <person name="Ament-Velasquez S.L."/>
            <person name="Kruys A."/>
            <person name="Hutchinson M.I."/>
            <person name="Powell A.J."/>
            <person name="Barry K."/>
            <person name="Miller A.N."/>
            <person name="Grigoriev I.V."/>
            <person name="Debuchy R."/>
            <person name="Gladieux P."/>
            <person name="Hiltunen Thoren M."/>
            <person name="Johannesson H."/>
        </authorList>
    </citation>
    <scope>NUCLEOTIDE SEQUENCE</scope>
    <source>
        <strain evidence="6">CBS 103.79</strain>
    </source>
</reference>
<dbReference type="GO" id="GO:0006412">
    <property type="term" value="P:translation"/>
    <property type="evidence" value="ECO:0007669"/>
    <property type="project" value="InterPro"/>
</dbReference>
<gene>
    <name evidence="6" type="ORF">C8A05DRAFT_32667</name>
</gene>
<name>A0AAN6MNN7_9PEZI</name>
<sequence length="409" mass="45582">MSLRVPSRRLLWGAPALTSAPTTTTASSLLPALQSLTLSASSTTSSTTASHPAAPSARSIHTTRPNQWWFNRKSKQPEPESLEAQRATAQETRNALSKQISSRVEGPAIFEDEIKDVATTEGTSEPGGRPRGAFTGPGASMVREHLARAVDPDPRNRVRWERKMVIRQVRRGTDPFSREPRAERIARTERQLLSRSPWLATSTKKLVHLAHQIQGKSVAEALVQMRFSSKKMAQEVRYQLEVARDLAVAERGMGLGPAERRRLVELRAGAAAAAGNNSAAETAALAAADAESKRVMRALEAAAGIRGNGKFVEIQDKDGRWLKIDDPTRMYVAEAWVNRGPWRDKVPEYRARGRMNILKRPTTSISIVLKEEKTRLREFAERQAKKARHGPWVHLPDRPVTAQRQYYSW</sequence>
<dbReference type="InterPro" id="IPR036394">
    <property type="entry name" value="Ribosomal_uL22_sf"/>
</dbReference>
<evidence type="ECO:0000256" key="5">
    <source>
        <dbReference type="SAM" id="MobiDB-lite"/>
    </source>
</evidence>
<dbReference type="Gene3D" id="3.90.470.10">
    <property type="entry name" value="Ribosomal protein L22/L17"/>
    <property type="match status" value="1"/>
</dbReference>
<evidence type="ECO:0000313" key="7">
    <source>
        <dbReference type="Proteomes" id="UP001303889"/>
    </source>
</evidence>
<organism evidence="6 7">
    <name type="scientific">Staphylotrichum tortipilum</name>
    <dbReference type="NCBI Taxonomy" id="2831512"/>
    <lineage>
        <taxon>Eukaryota</taxon>
        <taxon>Fungi</taxon>
        <taxon>Dikarya</taxon>
        <taxon>Ascomycota</taxon>
        <taxon>Pezizomycotina</taxon>
        <taxon>Sordariomycetes</taxon>
        <taxon>Sordariomycetidae</taxon>
        <taxon>Sordariales</taxon>
        <taxon>Chaetomiaceae</taxon>
        <taxon>Staphylotrichum</taxon>
    </lineage>
</organism>
<dbReference type="Proteomes" id="UP001303889">
    <property type="component" value="Unassembled WGS sequence"/>
</dbReference>
<keyword evidence="3 4" id="KW-0687">Ribonucleoprotein</keyword>
<reference evidence="6" key="2">
    <citation type="submission" date="2023-05" db="EMBL/GenBank/DDBJ databases">
        <authorList>
            <consortium name="Lawrence Berkeley National Laboratory"/>
            <person name="Steindorff A."/>
            <person name="Hensen N."/>
            <person name="Bonometti L."/>
            <person name="Westerberg I."/>
            <person name="Brannstrom I.O."/>
            <person name="Guillou S."/>
            <person name="Cros-Aarteil S."/>
            <person name="Calhoun S."/>
            <person name="Haridas S."/>
            <person name="Kuo A."/>
            <person name="Mondo S."/>
            <person name="Pangilinan J."/>
            <person name="Riley R."/>
            <person name="Labutti K."/>
            <person name="Andreopoulos B."/>
            <person name="Lipzen A."/>
            <person name="Chen C."/>
            <person name="Yanf M."/>
            <person name="Daum C."/>
            <person name="Ng V."/>
            <person name="Clum A."/>
            <person name="Ohm R."/>
            <person name="Martin F."/>
            <person name="Silar P."/>
            <person name="Natvig D."/>
            <person name="Lalanne C."/>
            <person name="Gautier V."/>
            <person name="Ament-Velasquez S.L."/>
            <person name="Kruys A."/>
            <person name="Hutchinson M.I."/>
            <person name="Powell A.J."/>
            <person name="Barry K."/>
            <person name="Miller A.N."/>
            <person name="Grigoriev I.V."/>
            <person name="Debuchy R."/>
            <person name="Gladieux P."/>
            <person name="Thoren M.H."/>
            <person name="Johannesson H."/>
        </authorList>
    </citation>
    <scope>NUCLEOTIDE SEQUENCE</scope>
    <source>
        <strain evidence="6">CBS 103.79</strain>
    </source>
</reference>
<comment type="similarity">
    <text evidence="1 4">Belongs to the universal ribosomal protein uL22 family.</text>
</comment>
<accession>A0AAN6MNN7</accession>
<feature type="compositionally biased region" description="Polar residues" evidence="5">
    <location>
        <begin position="59"/>
        <end position="69"/>
    </location>
</feature>
<dbReference type="GO" id="GO:0015934">
    <property type="term" value="C:large ribosomal subunit"/>
    <property type="evidence" value="ECO:0007669"/>
    <property type="project" value="InterPro"/>
</dbReference>
<feature type="compositionally biased region" description="Low complexity" evidence="5">
    <location>
        <begin position="43"/>
        <end position="57"/>
    </location>
</feature>
<keyword evidence="7" id="KW-1185">Reference proteome</keyword>
<dbReference type="EMBL" id="MU855439">
    <property type="protein sequence ID" value="KAK3903598.1"/>
    <property type="molecule type" value="Genomic_DNA"/>
</dbReference>
<evidence type="ECO:0000256" key="4">
    <source>
        <dbReference type="RuleBase" id="RU004005"/>
    </source>
</evidence>
<dbReference type="PANTHER" id="PTHR13501">
    <property type="entry name" value="CHLOROPLAST 50S RIBOSOMAL PROTEIN L22-RELATED"/>
    <property type="match status" value="1"/>
</dbReference>
<dbReference type="FunFam" id="3.90.470.10:FF:000017">
    <property type="entry name" value="54S ribosomal protein L22, mitochondrial"/>
    <property type="match status" value="2"/>
</dbReference>
<evidence type="ECO:0000256" key="2">
    <source>
        <dbReference type="ARBA" id="ARBA00022980"/>
    </source>
</evidence>
<evidence type="ECO:0000313" key="6">
    <source>
        <dbReference type="EMBL" id="KAK3903598.1"/>
    </source>
</evidence>
<feature type="compositionally biased region" description="Polar residues" evidence="5">
    <location>
        <begin position="87"/>
        <end position="102"/>
    </location>
</feature>
<dbReference type="PANTHER" id="PTHR13501:SF10">
    <property type="entry name" value="LARGE RIBOSOMAL SUBUNIT PROTEIN UL22M"/>
    <property type="match status" value="1"/>
</dbReference>
<protein>
    <recommendedName>
        <fullName evidence="8">Mitochondrial large ribosomal subunit</fullName>
    </recommendedName>
</protein>
<comment type="caution">
    <text evidence="6">The sequence shown here is derived from an EMBL/GenBank/DDBJ whole genome shotgun (WGS) entry which is preliminary data.</text>
</comment>
<dbReference type="InterPro" id="IPR001063">
    <property type="entry name" value="Ribosomal_uL22"/>
</dbReference>
<evidence type="ECO:0000256" key="3">
    <source>
        <dbReference type="ARBA" id="ARBA00023274"/>
    </source>
</evidence>
<dbReference type="Pfam" id="PF00237">
    <property type="entry name" value="Ribosomal_L22"/>
    <property type="match status" value="2"/>
</dbReference>
<keyword evidence="2 4" id="KW-0689">Ribosomal protein</keyword>
<dbReference type="AlphaFoldDB" id="A0AAN6MNN7"/>
<dbReference type="InterPro" id="IPR047867">
    <property type="entry name" value="Ribosomal_uL22_bac/org-type"/>
</dbReference>
<dbReference type="SUPFAM" id="SSF54843">
    <property type="entry name" value="Ribosomal protein L22"/>
    <property type="match status" value="1"/>
</dbReference>
<dbReference type="GO" id="GO:0003735">
    <property type="term" value="F:structural constituent of ribosome"/>
    <property type="evidence" value="ECO:0007669"/>
    <property type="project" value="InterPro"/>
</dbReference>